<dbReference type="OrthoDB" id="2323075at2"/>
<name>A0A0K2LBG4_9LACO</name>
<dbReference type="EMBL" id="CP012559">
    <property type="protein sequence ID" value="ALB28634.1"/>
    <property type="molecule type" value="Genomic_DNA"/>
</dbReference>
<keyword evidence="4" id="KW-1185">Reference proteome</keyword>
<dbReference type="Pfam" id="PF03217">
    <property type="entry name" value="SlpA"/>
    <property type="match status" value="1"/>
</dbReference>
<organism evidence="3 4">
    <name type="scientific">Companilactobacillus heilongjiangensis</name>
    <dbReference type="NCBI Taxonomy" id="1074467"/>
    <lineage>
        <taxon>Bacteria</taxon>
        <taxon>Bacillati</taxon>
        <taxon>Bacillota</taxon>
        <taxon>Bacilli</taxon>
        <taxon>Lactobacillales</taxon>
        <taxon>Lactobacillaceae</taxon>
        <taxon>Companilactobacillus</taxon>
    </lineage>
</organism>
<dbReference type="AlphaFoldDB" id="A0A0K2LBG4"/>
<feature type="signal peptide" evidence="1">
    <location>
        <begin position="1"/>
        <end position="22"/>
    </location>
</feature>
<evidence type="ECO:0000313" key="3">
    <source>
        <dbReference type="EMBL" id="ALB28634.1"/>
    </source>
</evidence>
<evidence type="ECO:0000259" key="2">
    <source>
        <dbReference type="Pfam" id="PF03217"/>
    </source>
</evidence>
<feature type="chain" id="PRO_5038468534" description="S-layer protein C-terminal domain-containing protein" evidence="1">
    <location>
        <begin position="23"/>
        <end position="270"/>
    </location>
</feature>
<dbReference type="Proteomes" id="UP000061546">
    <property type="component" value="Chromosome"/>
</dbReference>
<evidence type="ECO:0000313" key="4">
    <source>
        <dbReference type="Proteomes" id="UP000061546"/>
    </source>
</evidence>
<gene>
    <name evidence="3" type="ORF">JP39_04265</name>
</gene>
<dbReference type="InterPro" id="IPR024968">
    <property type="entry name" value="SlpA_C_lactobacillus"/>
</dbReference>
<sequence length="270" mass="30301">MKIVKNLILSMALLASATGAMMLSQKDADAAKVASVNNNVARLYREDGKLITDRALGPNSNWLVGRIFTHNGETYYQVATKEYLKANNAKRLYDNTNPSLNYTPNIQRINQYFIKYLNALHAANGTPMTTTTADMFEYANHRAYQQVGDTLDHSTRPRDTEDNLYGFGYDYILKYGQYEEMKSDRDVAYYLLKGWYDDNNNISYGPGQVGHFGHRAALIYTGNPAALGMSDNATAMSAEWPEDLDGLNSIYNYTGSNPNTKFVSKDVVPE</sequence>
<accession>A0A0K2LBG4</accession>
<dbReference type="STRING" id="1074467.JP39_04265"/>
<dbReference type="RefSeq" id="WP_041500799.1">
    <property type="nucleotide sequence ID" value="NZ_BJDV01000012.1"/>
</dbReference>
<feature type="domain" description="S-layer protein C-terminal" evidence="2">
    <location>
        <begin position="38"/>
        <end position="87"/>
    </location>
</feature>
<protein>
    <recommendedName>
        <fullName evidence="2">S-layer protein C-terminal domain-containing protein</fullName>
    </recommendedName>
</protein>
<dbReference type="KEGG" id="lhi:JP39_04265"/>
<reference evidence="3 4" key="1">
    <citation type="submission" date="2015-08" db="EMBL/GenBank/DDBJ databases">
        <title>Genomic sequence of Lactobacillus heilongjiangensis DSM 28069, isolated from Chinese traditional pickle.</title>
        <authorList>
            <person name="Jiang X."/>
            <person name="Zheng B."/>
            <person name="Cheng H."/>
        </authorList>
    </citation>
    <scope>NUCLEOTIDE SEQUENCE [LARGE SCALE GENOMIC DNA]</scope>
    <source>
        <strain evidence="3 4">DSM 28069</strain>
    </source>
</reference>
<keyword evidence="1" id="KW-0732">Signal</keyword>
<evidence type="ECO:0000256" key="1">
    <source>
        <dbReference type="SAM" id="SignalP"/>
    </source>
</evidence>
<proteinExistence type="predicted"/>